<gene>
    <name evidence="2" type="ORF">QYE76_023023</name>
</gene>
<protein>
    <submittedName>
        <fullName evidence="2">Uncharacterized protein</fullName>
    </submittedName>
</protein>
<reference evidence="2" key="1">
    <citation type="submission" date="2023-07" db="EMBL/GenBank/DDBJ databases">
        <title>A chromosome-level genome assembly of Lolium multiflorum.</title>
        <authorList>
            <person name="Chen Y."/>
            <person name="Copetti D."/>
            <person name="Kolliker R."/>
            <person name="Studer B."/>
        </authorList>
    </citation>
    <scope>NUCLEOTIDE SEQUENCE</scope>
    <source>
        <strain evidence="2">02402/16</strain>
        <tissue evidence="2">Leaf</tissue>
    </source>
</reference>
<name>A0AAD8RAX0_LOLMU</name>
<evidence type="ECO:0000313" key="3">
    <source>
        <dbReference type="Proteomes" id="UP001231189"/>
    </source>
</evidence>
<organism evidence="2 3">
    <name type="scientific">Lolium multiflorum</name>
    <name type="common">Italian ryegrass</name>
    <name type="synonym">Lolium perenne subsp. multiflorum</name>
    <dbReference type="NCBI Taxonomy" id="4521"/>
    <lineage>
        <taxon>Eukaryota</taxon>
        <taxon>Viridiplantae</taxon>
        <taxon>Streptophyta</taxon>
        <taxon>Embryophyta</taxon>
        <taxon>Tracheophyta</taxon>
        <taxon>Spermatophyta</taxon>
        <taxon>Magnoliopsida</taxon>
        <taxon>Liliopsida</taxon>
        <taxon>Poales</taxon>
        <taxon>Poaceae</taxon>
        <taxon>BOP clade</taxon>
        <taxon>Pooideae</taxon>
        <taxon>Poodae</taxon>
        <taxon>Poeae</taxon>
        <taxon>Poeae Chloroplast Group 2 (Poeae type)</taxon>
        <taxon>Loliodinae</taxon>
        <taxon>Loliinae</taxon>
        <taxon>Lolium</taxon>
    </lineage>
</organism>
<dbReference type="Proteomes" id="UP001231189">
    <property type="component" value="Unassembled WGS sequence"/>
</dbReference>
<keyword evidence="3" id="KW-1185">Reference proteome</keyword>
<evidence type="ECO:0000313" key="2">
    <source>
        <dbReference type="EMBL" id="KAK1617506.1"/>
    </source>
</evidence>
<proteinExistence type="predicted"/>
<feature type="region of interest" description="Disordered" evidence="1">
    <location>
        <begin position="14"/>
        <end position="42"/>
    </location>
</feature>
<dbReference type="AlphaFoldDB" id="A0AAD8RAX0"/>
<sequence length="85" mass="9131">MWACSAWSDKLRNLSHSPPTGRPFVVSPSMTAPSQVEPAQEISPGPHCHHPGQSVLLHPTCHPPACVTTVLKPSSSSLYGHQREA</sequence>
<evidence type="ECO:0000256" key="1">
    <source>
        <dbReference type="SAM" id="MobiDB-lite"/>
    </source>
</evidence>
<accession>A0AAD8RAX0</accession>
<comment type="caution">
    <text evidence="2">The sequence shown here is derived from an EMBL/GenBank/DDBJ whole genome shotgun (WGS) entry which is preliminary data.</text>
</comment>
<dbReference type="EMBL" id="JAUUTY010000006">
    <property type="protein sequence ID" value="KAK1617506.1"/>
    <property type="molecule type" value="Genomic_DNA"/>
</dbReference>